<keyword evidence="3" id="KW-1185">Reference proteome</keyword>
<dbReference type="OrthoDB" id="445175at2759"/>
<dbReference type="PANTHER" id="PTHR35397:SF1">
    <property type="entry name" value="ARMADILLO-LIKE HELICAL DOMAIN-CONTAINING PROTEIN"/>
    <property type="match status" value="1"/>
</dbReference>
<evidence type="ECO:0000313" key="3">
    <source>
        <dbReference type="Proteomes" id="UP000037460"/>
    </source>
</evidence>
<organism evidence="2 3">
    <name type="scientific">Chrysochromulina tobinii</name>
    <dbReference type="NCBI Taxonomy" id="1460289"/>
    <lineage>
        <taxon>Eukaryota</taxon>
        <taxon>Haptista</taxon>
        <taxon>Haptophyta</taxon>
        <taxon>Prymnesiophyceae</taxon>
        <taxon>Prymnesiales</taxon>
        <taxon>Chrysochromulinaceae</taxon>
        <taxon>Chrysochromulina</taxon>
    </lineage>
</organism>
<comment type="caution">
    <text evidence="2">The sequence shown here is derived from an EMBL/GenBank/DDBJ whole genome shotgun (WGS) entry which is preliminary data.</text>
</comment>
<proteinExistence type="predicted"/>
<evidence type="ECO:0000256" key="1">
    <source>
        <dbReference type="SAM" id="MobiDB-lite"/>
    </source>
</evidence>
<gene>
    <name evidence="2" type="ORF">Ctob_001674</name>
</gene>
<evidence type="ECO:0000313" key="2">
    <source>
        <dbReference type="EMBL" id="KOO21032.1"/>
    </source>
</evidence>
<feature type="compositionally biased region" description="Polar residues" evidence="1">
    <location>
        <begin position="175"/>
        <end position="187"/>
    </location>
</feature>
<dbReference type="AlphaFoldDB" id="A0A0M0J3Y9"/>
<dbReference type="Pfam" id="PF08578">
    <property type="entry name" value="DUF1765"/>
    <property type="match status" value="1"/>
</dbReference>
<dbReference type="Proteomes" id="UP000037460">
    <property type="component" value="Unassembled WGS sequence"/>
</dbReference>
<dbReference type="EMBL" id="JWZX01003394">
    <property type="protein sequence ID" value="KOO21032.1"/>
    <property type="molecule type" value="Genomic_DNA"/>
</dbReference>
<reference evidence="3" key="1">
    <citation type="journal article" date="2015" name="PLoS Genet.">
        <title>Genome Sequence and Transcriptome Analyses of Chrysochromulina tobin: Metabolic Tools for Enhanced Algal Fitness in the Prominent Order Prymnesiales (Haptophyceae).</title>
        <authorList>
            <person name="Hovde B.T."/>
            <person name="Deodato C.R."/>
            <person name="Hunsperger H.M."/>
            <person name="Ryken S.A."/>
            <person name="Yost W."/>
            <person name="Jha R.K."/>
            <person name="Patterson J."/>
            <person name="Monnat R.J. Jr."/>
            <person name="Barlow S.B."/>
            <person name="Starkenburg S.R."/>
            <person name="Cattolico R.A."/>
        </authorList>
    </citation>
    <scope>NUCLEOTIDE SEQUENCE</scope>
    <source>
        <strain evidence="3">CCMP291</strain>
    </source>
</reference>
<feature type="region of interest" description="Disordered" evidence="1">
    <location>
        <begin position="164"/>
        <end position="198"/>
    </location>
</feature>
<dbReference type="InterPro" id="IPR013887">
    <property type="entry name" value="UPF0592"/>
</dbReference>
<protein>
    <submittedName>
        <fullName evidence="2">Uncharacterized protein</fullName>
    </submittedName>
</protein>
<accession>A0A0M0J3Y9</accession>
<sequence length="630" mass="69516">MASCYFRLPQFGYALLTTLQSEEVLNNDVPEFRGITFSLDCADEAPLFAQKGLEEHPPLDWRRLHARVARAGANTATAAAAVLATSGTPRVSSSPDVGQMNAPVTAVAAASNPSVMMPAVPSMEDVLKSRMGSRLLGSMSVDSEHEDSLATAADAVVAHDSLLEETRRPLRRGQRTSSRNKALSGSRESGLDSTEALSPEEAAALQAAEQLLHVAMRQSAWRQRLRRRGHMFCRFFWEWMQVVCDSLESSTPPHFVAWSRLPGFKTQLICLLLELRESPVTKYSEPLVQLTNQLLRCTHLHSLLVKITFRKCSVHDVCAVSTTLNLIGSWMASLAARLQADAVRSRTELEAAPVSQPLLRSTFDFGFFFEGMCLIFESEHAQVLLKGIEFLYRHWDLLPEDQAIKLRGLILGDCYWRLLLHWAPAVRKFFAHLAVFRLCRPCMWSLDGYGALPELPPQLVVRFERRAMRLAQIAQAYTAHVAVAVAKGEAPSPSSVAPALAAASSVPAVVSSQSRKAASESATTLQKDMDVPVHLYCYAPYAYSLVVELEETRTQLDSEKVRRAADAALARAKAALNVVAEAAPAAERSNPTASIELPPLHWDTSVLDMEEDRVIWVRESDLGKTTFVEP</sequence>
<dbReference type="PANTHER" id="PTHR35397">
    <property type="entry name" value="C2 DOMAIN-CONTAINING PROTEIN-RELATED"/>
    <property type="match status" value="1"/>
</dbReference>
<name>A0A0M0J3Y9_9EUKA</name>